<name>A0A4D7B3Y7_9HYPH</name>
<keyword evidence="4" id="KW-0479">Metal-binding</keyword>
<protein>
    <submittedName>
        <fullName evidence="10">NirA family protein</fullName>
    </submittedName>
</protein>
<dbReference type="InterPro" id="IPR045854">
    <property type="entry name" value="NO2/SO3_Rdtase_4Fe4S_sf"/>
</dbReference>
<dbReference type="KEGG" id="pstg:E8M01_30650"/>
<keyword evidence="2" id="KW-0004">4Fe-4S</keyword>
<accession>A0A4D7B3Y7</accession>
<reference evidence="10 11" key="1">
    <citation type="submission" date="2019-04" db="EMBL/GenBank/DDBJ databases">
        <title>Phreatobacter aquaticus sp. nov.</title>
        <authorList>
            <person name="Choi A."/>
        </authorList>
    </citation>
    <scope>NUCLEOTIDE SEQUENCE [LARGE SCALE GENOMIC DNA]</scope>
    <source>
        <strain evidence="10 11">KCTC 52518</strain>
    </source>
</reference>
<evidence type="ECO:0000256" key="1">
    <source>
        <dbReference type="ARBA" id="ARBA00010429"/>
    </source>
</evidence>
<dbReference type="InterPro" id="IPR051329">
    <property type="entry name" value="NIR_SIR_4Fe-4S"/>
</dbReference>
<gene>
    <name evidence="10" type="ORF">E8M01_30650</name>
</gene>
<proteinExistence type="inferred from homology"/>
<evidence type="ECO:0000313" key="11">
    <source>
        <dbReference type="Proteomes" id="UP000298781"/>
    </source>
</evidence>
<evidence type="ECO:0000256" key="3">
    <source>
        <dbReference type="ARBA" id="ARBA00022617"/>
    </source>
</evidence>
<evidence type="ECO:0000313" key="10">
    <source>
        <dbReference type="EMBL" id="QCI68204.1"/>
    </source>
</evidence>
<dbReference type="OrthoDB" id="9803707at2"/>
<dbReference type="InterPro" id="IPR036136">
    <property type="entry name" value="Nit/Sulf_reduc_fer-like_dom_sf"/>
</dbReference>
<dbReference type="NCBIfam" id="NF007126">
    <property type="entry name" value="PRK09567.1"/>
    <property type="match status" value="1"/>
</dbReference>
<dbReference type="PANTHER" id="PTHR32439">
    <property type="entry name" value="FERREDOXIN--NITRITE REDUCTASE, CHLOROPLASTIC"/>
    <property type="match status" value="1"/>
</dbReference>
<dbReference type="GO" id="GO:0051539">
    <property type="term" value="F:4 iron, 4 sulfur cluster binding"/>
    <property type="evidence" value="ECO:0007669"/>
    <property type="project" value="UniProtKB-KW"/>
</dbReference>
<dbReference type="EMBL" id="CP039690">
    <property type="protein sequence ID" value="QCI68204.1"/>
    <property type="molecule type" value="Genomic_DNA"/>
</dbReference>
<organism evidence="10 11">
    <name type="scientific">Phreatobacter stygius</name>
    <dbReference type="NCBI Taxonomy" id="1940610"/>
    <lineage>
        <taxon>Bacteria</taxon>
        <taxon>Pseudomonadati</taxon>
        <taxon>Pseudomonadota</taxon>
        <taxon>Alphaproteobacteria</taxon>
        <taxon>Hyphomicrobiales</taxon>
        <taxon>Phreatobacteraceae</taxon>
        <taxon>Phreatobacter</taxon>
    </lineage>
</organism>
<evidence type="ECO:0000256" key="5">
    <source>
        <dbReference type="ARBA" id="ARBA00023002"/>
    </source>
</evidence>
<dbReference type="SUPFAM" id="SSF56014">
    <property type="entry name" value="Nitrite and sulphite reductase 4Fe-4S domain-like"/>
    <property type="match status" value="2"/>
</dbReference>
<dbReference type="PANTHER" id="PTHR32439:SF0">
    <property type="entry name" value="FERREDOXIN--NITRITE REDUCTASE, CHLOROPLASTIC"/>
    <property type="match status" value="1"/>
</dbReference>
<dbReference type="PRINTS" id="PR00397">
    <property type="entry name" value="SIROHAEM"/>
</dbReference>
<keyword evidence="7" id="KW-0411">Iron-sulfur</keyword>
<dbReference type="AlphaFoldDB" id="A0A4D7B3Y7"/>
<keyword evidence="5" id="KW-0560">Oxidoreductase</keyword>
<dbReference type="GO" id="GO:0046872">
    <property type="term" value="F:metal ion binding"/>
    <property type="evidence" value="ECO:0007669"/>
    <property type="project" value="UniProtKB-KW"/>
</dbReference>
<keyword evidence="3" id="KW-0349">Heme</keyword>
<dbReference type="SUPFAM" id="SSF55124">
    <property type="entry name" value="Nitrite/Sulfite reductase N-terminal domain-like"/>
    <property type="match status" value="2"/>
</dbReference>
<evidence type="ECO:0000256" key="7">
    <source>
        <dbReference type="ARBA" id="ARBA00023014"/>
    </source>
</evidence>
<dbReference type="RefSeq" id="WP_136963623.1">
    <property type="nucleotide sequence ID" value="NZ_CP039690.1"/>
</dbReference>
<dbReference type="Gene3D" id="3.90.480.10">
    <property type="entry name" value="Sulfite Reductase Hemoprotein,Domain 2"/>
    <property type="match status" value="1"/>
</dbReference>
<dbReference type="PROSITE" id="PS00365">
    <property type="entry name" value="NIR_SIR"/>
    <property type="match status" value="1"/>
</dbReference>
<feature type="domain" description="Nitrite/Sulfite reductase ferredoxin-like" evidence="9">
    <location>
        <begin position="112"/>
        <end position="171"/>
    </location>
</feature>
<dbReference type="Pfam" id="PF03460">
    <property type="entry name" value="NIR_SIR_ferr"/>
    <property type="match status" value="2"/>
</dbReference>
<dbReference type="NCBIfam" id="TIGR02435">
    <property type="entry name" value="CobG"/>
    <property type="match status" value="1"/>
</dbReference>
<dbReference type="InterPro" id="IPR012798">
    <property type="entry name" value="Cbl_synth_CobG-like"/>
</dbReference>
<dbReference type="Gene3D" id="3.30.413.10">
    <property type="entry name" value="Sulfite Reductase Hemoprotein, domain 1"/>
    <property type="match status" value="2"/>
</dbReference>
<evidence type="ECO:0000259" key="9">
    <source>
        <dbReference type="Pfam" id="PF03460"/>
    </source>
</evidence>
<dbReference type="Pfam" id="PF01077">
    <property type="entry name" value="NIR_SIR"/>
    <property type="match status" value="2"/>
</dbReference>
<keyword evidence="6" id="KW-0408">Iron</keyword>
<comment type="similarity">
    <text evidence="1">Belongs to the nitrite and sulfite reductase 4Fe-4S domain family.</text>
</comment>
<dbReference type="GO" id="GO:0020037">
    <property type="term" value="F:heme binding"/>
    <property type="evidence" value="ECO:0007669"/>
    <property type="project" value="InterPro"/>
</dbReference>
<keyword evidence="11" id="KW-1185">Reference proteome</keyword>
<evidence type="ECO:0000256" key="4">
    <source>
        <dbReference type="ARBA" id="ARBA00022723"/>
    </source>
</evidence>
<dbReference type="InterPro" id="IPR006066">
    <property type="entry name" value="NO2/SO3_Rdtase_FeS/sirohaem_BS"/>
</dbReference>
<dbReference type="Proteomes" id="UP000298781">
    <property type="component" value="Chromosome"/>
</dbReference>
<feature type="domain" description="Nitrite/sulphite reductase 4Fe-4S" evidence="8">
    <location>
        <begin position="444"/>
        <end position="560"/>
    </location>
</feature>
<feature type="domain" description="Nitrite/Sulfite reductase ferredoxin-like" evidence="9">
    <location>
        <begin position="364"/>
        <end position="430"/>
    </location>
</feature>
<dbReference type="InterPro" id="IPR006067">
    <property type="entry name" value="NO2/SO3_Rdtase_4Fe4S_dom"/>
</dbReference>
<evidence type="ECO:0000259" key="8">
    <source>
        <dbReference type="Pfam" id="PF01077"/>
    </source>
</evidence>
<evidence type="ECO:0000256" key="2">
    <source>
        <dbReference type="ARBA" id="ARBA00022485"/>
    </source>
</evidence>
<dbReference type="InterPro" id="IPR005117">
    <property type="entry name" value="NiRdtase/SiRdtase_haem-b_fer"/>
</dbReference>
<sequence length="601" mass="63890">MSQDFSADQKRYLEGFVAGAAASRAVGGLGAAPAQTGPAGASGPDAEHIAAQDAQVAAGKKLVDQEKWKREQHPFEAYRRLARETATGKLPAPADNFRWRYFGLFNVAPAQDSFMLRMRLPNGIVKAHQLEGAAALAARHGGGYLHVTTRANLQMREIAPESAEPLLEELMDLGIVARGSGADNIRNVTGSPLAGIDGQELLDTRPLCRQWHFHILSDRTLYGLPRKFNVSFDGAGVSPALEETNDIGFQAVDVGDGAGVAPGIWMRIVLGGISGHSDLARPTGAFCRPDQATAIADAIVRVFIDHGDRSNRNKARLKYVLDAWGFDQFIAAVEAKLGRKLDRIDEACIAPRPPTDRYAHVGVHAQRQAGLNWIGVALPVGKLTREQANGIAGLARAMGDGDIRLTVWQNLILSGVPDAKVAAAEAAIAALGLSTRVTPIRAGLVACTGNAGCKFAASDTKRHALEIADHVEAHVAIDVPVNIHLTGCHHSCAQHYIGDIGLIGARVAVNEDGDTVEGYDIAVGGGFAENARIGRVLWKAVKATDAPRHVEALLQTYLAHRHDPQESFQAFTLRHDMAALDDLVAPALAGCAAQGAKEAAE</sequence>
<dbReference type="GO" id="GO:0016491">
    <property type="term" value="F:oxidoreductase activity"/>
    <property type="evidence" value="ECO:0007669"/>
    <property type="project" value="UniProtKB-KW"/>
</dbReference>
<feature type="domain" description="Nitrite/sulphite reductase 4Fe-4S" evidence="8">
    <location>
        <begin position="182"/>
        <end position="340"/>
    </location>
</feature>
<evidence type="ECO:0000256" key="6">
    <source>
        <dbReference type="ARBA" id="ARBA00023004"/>
    </source>
</evidence>